<protein>
    <submittedName>
        <fullName evidence="9">AI-2E family transporter</fullName>
    </submittedName>
</protein>
<dbReference type="InterPro" id="IPR002549">
    <property type="entry name" value="AI-2E-like"/>
</dbReference>
<evidence type="ECO:0000256" key="7">
    <source>
        <dbReference type="ARBA" id="ARBA00023136"/>
    </source>
</evidence>
<comment type="similarity">
    <text evidence="2">Belongs to the autoinducer-2 exporter (AI-2E) (TC 2.A.86) family.</text>
</comment>
<evidence type="ECO:0000256" key="5">
    <source>
        <dbReference type="ARBA" id="ARBA00022692"/>
    </source>
</evidence>
<dbReference type="Proteomes" id="UP001500552">
    <property type="component" value="Unassembled WGS sequence"/>
</dbReference>
<evidence type="ECO:0000313" key="10">
    <source>
        <dbReference type="Proteomes" id="UP001500552"/>
    </source>
</evidence>
<evidence type="ECO:0000256" key="8">
    <source>
        <dbReference type="SAM" id="Phobius"/>
    </source>
</evidence>
<sequence length="378" mass="41557">MEIKLPNYFKAVIILLGLILLIWLLQMFKSVFAPLAFSLLFALLLLPLNRDLEKFRIPRPIAIITSIILVVTVLGLLIWFLSSQLMGLTSELDTISGNISDLVMRVQGFLYERFGIQPSNRTDLVRNMITSLQDIATTFLGSTISLTTGFLAAFTVVPIYVFCLLYYRDHLEQFLFKLVSKDKRGGLIHTIIDIQRVVQSYISGLMIVIVVVSLLNSAGLLLLGVKYAIFFGVFASILTIIPYIGILIGSLLPALITLATTGHLFDAILVVAVFAFVQFLEGNFITPFIVGSKVSINPFAAIVALLLGGEIWGAAGMIMALPVIAMLKVIFDSYPPLEPLGFLLADIDDVNRKKHKGKVKGFFSEVLNGLGRGKKSGD</sequence>
<proteinExistence type="inferred from homology"/>
<evidence type="ECO:0000256" key="3">
    <source>
        <dbReference type="ARBA" id="ARBA00022448"/>
    </source>
</evidence>
<keyword evidence="3" id="KW-0813">Transport</keyword>
<feature type="transmembrane region" description="Helical" evidence="8">
    <location>
        <begin position="61"/>
        <end position="81"/>
    </location>
</feature>
<organism evidence="9 10">
    <name type="scientific">Pontibacter saemangeumensis</name>
    <dbReference type="NCBI Taxonomy" id="1084525"/>
    <lineage>
        <taxon>Bacteria</taxon>
        <taxon>Pseudomonadati</taxon>
        <taxon>Bacteroidota</taxon>
        <taxon>Cytophagia</taxon>
        <taxon>Cytophagales</taxon>
        <taxon>Hymenobacteraceae</taxon>
        <taxon>Pontibacter</taxon>
    </lineage>
</organism>
<keyword evidence="6 8" id="KW-1133">Transmembrane helix</keyword>
<feature type="transmembrane region" description="Helical" evidence="8">
    <location>
        <begin position="229"/>
        <end position="252"/>
    </location>
</feature>
<keyword evidence="10" id="KW-1185">Reference proteome</keyword>
<keyword evidence="4" id="KW-1003">Cell membrane</keyword>
<dbReference type="Pfam" id="PF01594">
    <property type="entry name" value="AI-2E_transport"/>
    <property type="match status" value="1"/>
</dbReference>
<feature type="transmembrane region" description="Helical" evidence="8">
    <location>
        <begin position="300"/>
        <end position="327"/>
    </location>
</feature>
<evidence type="ECO:0000313" key="9">
    <source>
        <dbReference type="EMBL" id="GAA4445520.1"/>
    </source>
</evidence>
<feature type="transmembrane region" description="Helical" evidence="8">
    <location>
        <begin position="7"/>
        <end position="25"/>
    </location>
</feature>
<dbReference type="PANTHER" id="PTHR21716:SF53">
    <property type="entry name" value="PERMEASE PERM-RELATED"/>
    <property type="match status" value="1"/>
</dbReference>
<keyword evidence="7 8" id="KW-0472">Membrane</keyword>
<feature type="transmembrane region" description="Helical" evidence="8">
    <location>
        <begin position="264"/>
        <end position="280"/>
    </location>
</feature>
<evidence type="ECO:0000256" key="1">
    <source>
        <dbReference type="ARBA" id="ARBA00004651"/>
    </source>
</evidence>
<feature type="transmembrane region" description="Helical" evidence="8">
    <location>
        <begin position="31"/>
        <end position="49"/>
    </location>
</feature>
<comment type="subcellular location">
    <subcellularLocation>
        <location evidence="1">Cell membrane</location>
        <topology evidence="1">Multi-pass membrane protein</topology>
    </subcellularLocation>
</comment>
<evidence type="ECO:0000256" key="2">
    <source>
        <dbReference type="ARBA" id="ARBA00009773"/>
    </source>
</evidence>
<feature type="transmembrane region" description="Helical" evidence="8">
    <location>
        <begin position="201"/>
        <end position="223"/>
    </location>
</feature>
<reference evidence="10" key="1">
    <citation type="journal article" date="2019" name="Int. J. Syst. Evol. Microbiol.">
        <title>The Global Catalogue of Microorganisms (GCM) 10K type strain sequencing project: providing services to taxonomists for standard genome sequencing and annotation.</title>
        <authorList>
            <consortium name="The Broad Institute Genomics Platform"/>
            <consortium name="The Broad Institute Genome Sequencing Center for Infectious Disease"/>
            <person name="Wu L."/>
            <person name="Ma J."/>
        </authorList>
    </citation>
    <scope>NUCLEOTIDE SEQUENCE [LARGE SCALE GENOMIC DNA]</scope>
    <source>
        <strain evidence="10">JCM 17926</strain>
    </source>
</reference>
<feature type="transmembrane region" description="Helical" evidence="8">
    <location>
        <begin position="144"/>
        <end position="167"/>
    </location>
</feature>
<keyword evidence="5 8" id="KW-0812">Transmembrane</keyword>
<dbReference type="EMBL" id="BAABHC010000042">
    <property type="protein sequence ID" value="GAA4445520.1"/>
    <property type="molecule type" value="Genomic_DNA"/>
</dbReference>
<comment type="caution">
    <text evidence="9">The sequence shown here is derived from an EMBL/GenBank/DDBJ whole genome shotgun (WGS) entry which is preliminary data.</text>
</comment>
<evidence type="ECO:0000256" key="4">
    <source>
        <dbReference type="ARBA" id="ARBA00022475"/>
    </source>
</evidence>
<accession>A0ABP8M6Y9</accession>
<gene>
    <name evidence="9" type="ORF">GCM10023188_48830</name>
</gene>
<dbReference type="PANTHER" id="PTHR21716">
    <property type="entry name" value="TRANSMEMBRANE PROTEIN"/>
    <property type="match status" value="1"/>
</dbReference>
<dbReference type="RefSeq" id="WP_345163733.1">
    <property type="nucleotide sequence ID" value="NZ_BAABHC010000042.1"/>
</dbReference>
<evidence type="ECO:0000256" key="6">
    <source>
        <dbReference type="ARBA" id="ARBA00022989"/>
    </source>
</evidence>
<name>A0ABP8M6Y9_9BACT</name>